<keyword evidence="7 9" id="KW-0472">Membrane</keyword>
<keyword evidence="2" id="KW-0813">Transport</keyword>
<feature type="transmembrane region" description="Helical" evidence="9">
    <location>
        <begin position="174"/>
        <end position="195"/>
    </location>
</feature>
<feature type="transmembrane region" description="Helical" evidence="9">
    <location>
        <begin position="55"/>
        <end position="76"/>
    </location>
</feature>
<feature type="transmembrane region" description="Helical" evidence="9">
    <location>
        <begin position="274"/>
        <end position="292"/>
    </location>
</feature>
<evidence type="ECO:0000256" key="1">
    <source>
        <dbReference type="ARBA" id="ARBA00004429"/>
    </source>
</evidence>
<organism evidence="10 11">
    <name type="scientific">Polynucleobacter kasalickyi</name>
    <dbReference type="NCBI Taxonomy" id="1938817"/>
    <lineage>
        <taxon>Bacteria</taxon>
        <taxon>Pseudomonadati</taxon>
        <taxon>Pseudomonadota</taxon>
        <taxon>Betaproteobacteria</taxon>
        <taxon>Burkholderiales</taxon>
        <taxon>Burkholderiaceae</taxon>
        <taxon>Polynucleobacter</taxon>
    </lineage>
</organism>
<comment type="similarity">
    <text evidence="8">Belongs to the TsuA/YedE (TC 9.B.102) family.</text>
</comment>
<feature type="transmembrane region" description="Helical" evidence="9">
    <location>
        <begin position="88"/>
        <end position="110"/>
    </location>
</feature>
<evidence type="ECO:0000313" key="10">
    <source>
        <dbReference type="EMBL" id="SMC54481.1"/>
    </source>
</evidence>
<evidence type="ECO:0000256" key="9">
    <source>
        <dbReference type="SAM" id="Phobius"/>
    </source>
</evidence>
<dbReference type="Proteomes" id="UP000192708">
    <property type="component" value="Unassembled WGS sequence"/>
</dbReference>
<keyword evidence="5 9" id="KW-0812">Transmembrane</keyword>
<keyword evidence="6 9" id="KW-1133">Transmembrane helix</keyword>
<evidence type="ECO:0000256" key="2">
    <source>
        <dbReference type="ARBA" id="ARBA00022448"/>
    </source>
</evidence>
<gene>
    <name evidence="10" type="ORF">SAMN06296008_10725</name>
</gene>
<dbReference type="EMBL" id="FWXJ01000007">
    <property type="protein sequence ID" value="SMC54481.1"/>
    <property type="molecule type" value="Genomic_DNA"/>
</dbReference>
<dbReference type="GO" id="GO:0005886">
    <property type="term" value="C:plasma membrane"/>
    <property type="evidence" value="ECO:0007669"/>
    <property type="project" value="UniProtKB-SubCell"/>
</dbReference>
<dbReference type="STRING" id="1938817.SAMN06296008_10725"/>
<evidence type="ECO:0000256" key="5">
    <source>
        <dbReference type="ARBA" id="ARBA00022692"/>
    </source>
</evidence>
<sequence length="367" mass="40351">MMNVTNPEIIYYLVLGGSFCTTLMLGYIMQRTNFCTMGAISDFFLMGSLTRARQWVLAIAVSILGVGFLKYFQLIILDDSIYVAPKVLWLSVLLGSLMFGFGMVFASGCAGRNLMRIGSGSIRALVVVIFTGLFAQMTLRGIFAVIRVNTVDQVFFTLPSNQDLMSIFQQLLHFSPFVTLVMTILIGLSLILWVFVDKKFWTLENCLIGLFVGICIICFWLLVGYFGFLEEDPNTLEKAYLATNTNRLEMVSFVAPIAYLLDYLTLFSDASKKVTLGIVSIFGMMGGSFLAVNFHQTWRWQGFTSFSDLSRHLVGAALMGVGGVTALGCTFGQGLSGISTLSISSLIAITGFIGGAYVALKYLESKN</sequence>
<evidence type="ECO:0000313" key="11">
    <source>
        <dbReference type="Proteomes" id="UP000192708"/>
    </source>
</evidence>
<proteinExistence type="inferred from homology"/>
<reference evidence="10 11" key="1">
    <citation type="submission" date="2017-04" db="EMBL/GenBank/DDBJ databases">
        <authorList>
            <person name="Afonso C.L."/>
            <person name="Miller P.J."/>
            <person name="Scott M.A."/>
            <person name="Spackman E."/>
            <person name="Goraichik I."/>
            <person name="Dimitrov K.M."/>
            <person name="Suarez D.L."/>
            <person name="Swayne D.E."/>
        </authorList>
    </citation>
    <scope>NUCLEOTIDE SEQUENCE [LARGE SCALE GENOMIC DNA]</scope>
    <source>
        <strain evidence="10 11">VK13</strain>
    </source>
</reference>
<name>A0A1W2A225_9BURK</name>
<dbReference type="RefSeq" id="WP_234986941.1">
    <property type="nucleotide sequence ID" value="NZ_FWXJ01000007.1"/>
</dbReference>
<feature type="transmembrane region" description="Helical" evidence="9">
    <location>
        <begin position="338"/>
        <end position="360"/>
    </location>
</feature>
<evidence type="ECO:0000256" key="7">
    <source>
        <dbReference type="ARBA" id="ARBA00023136"/>
    </source>
</evidence>
<feature type="transmembrane region" description="Helical" evidence="9">
    <location>
        <begin position="12"/>
        <end position="29"/>
    </location>
</feature>
<accession>A0A1W2A225</accession>
<dbReference type="AlphaFoldDB" id="A0A1W2A225"/>
<dbReference type="Pfam" id="PF04143">
    <property type="entry name" value="Sulf_transp"/>
    <property type="match status" value="1"/>
</dbReference>
<keyword evidence="3" id="KW-1003">Cell membrane</keyword>
<dbReference type="PANTHER" id="PTHR30574">
    <property type="entry name" value="INNER MEMBRANE PROTEIN YEDE"/>
    <property type="match status" value="1"/>
</dbReference>
<dbReference type="PANTHER" id="PTHR30574:SF1">
    <property type="entry name" value="SULPHUR TRANSPORT DOMAIN-CONTAINING PROTEIN"/>
    <property type="match status" value="1"/>
</dbReference>
<keyword evidence="11" id="KW-1185">Reference proteome</keyword>
<evidence type="ECO:0000256" key="8">
    <source>
        <dbReference type="ARBA" id="ARBA00035655"/>
    </source>
</evidence>
<evidence type="ECO:0000256" key="3">
    <source>
        <dbReference type="ARBA" id="ARBA00022475"/>
    </source>
</evidence>
<evidence type="ECO:0000256" key="4">
    <source>
        <dbReference type="ARBA" id="ARBA00022519"/>
    </source>
</evidence>
<protein>
    <submittedName>
        <fullName evidence="10">Uncharacterized protein</fullName>
    </submittedName>
</protein>
<feature type="transmembrane region" description="Helical" evidence="9">
    <location>
        <begin position="122"/>
        <end position="146"/>
    </location>
</feature>
<evidence type="ECO:0000256" key="6">
    <source>
        <dbReference type="ARBA" id="ARBA00022989"/>
    </source>
</evidence>
<keyword evidence="4" id="KW-0997">Cell inner membrane</keyword>
<feature type="transmembrane region" description="Helical" evidence="9">
    <location>
        <begin position="312"/>
        <end position="331"/>
    </location>
</feature>
<dbReference type="InterPro" id="IPR007272">
    <property type="entry name" value="Sulf_transp_TsuA/YedE"/>
</dbReference>
<feature type="transmembrane region" description="Helical" evidence="9">
    <location>
        <begin position="207"/>
        <end position="228"/>
    </location>
</feature>
<comment type="subcellular location">
    <subcellularLocation>
        <location evidence="1">Cell inner membrane</location>
        <topology evidence="1">Multi-pass membrane protein</topology>
    </subcellularLocation>
</comment>